<dbReference type="Gene3D" id="1.20.1420.60">
    <property type="match status" value="1"/>
</dbReference>
<proteinExistence type="predicted"/>
<evidence type="ECO:0000313" key="2">
    <source>
        <dbReference type="EMBL" id="SDG90177.1"/>
    </source>
</evidence>
<keyword evidence="3" id="KW-1185">Reference proteome</keyword>
<protein>
    <recommendedName>
        <fullName evidence="1">DNA mimic protein DMP19 C-terminal domain-containing protein</fullName>
    </recommendedName>
</protein>
<name>A0A1G7Y1A1_9BACT</name>
<gene>
    <name evidence="2" type="ORF">SAMN04487901_11233</name>
</gene>
<evidence type="ECO:0000313" key="3">
    <source>
        <dbReference type="Proteomes" id="UP000198779"/>
    </source>
</evidence>
<reference evidence="3" key="1">
    <citation type="submission" date="2016-10" db="EMBL/GenBank/DDBJ databases">
        <authorList>
            <person name="Varghese N."/>
            <person name="Submissions S."/>
        </authorList>
    </citation>
    <scope>NUCLEOTIDE SEQUENCE [LARGE SCALE GENOMIC DNA]</scope>
    <source>
        <strain evidence="3">BP1-148</strain>
    </source>
</reference>
<dbReference type="InterPro" id="IPR025402">
    <property type="entry name" value="DMP19_C"/>
</dbReference>
<accession>A0A1G7Y1A1</accession>
<dbReference type="Pfam" id="PF14300">
    <property type="entry name" value="DMP19"/>
    <property type="match status" value="1"/>
</dbReference>
<sequence length="171" mass="19911">MHSMKQIIVKDADLSKAAMEGMDAFLQVFIDALREAVGGEPTAESLQELNADQVTLLCWDTLHQEVMDGGFVQLIHNGYGPFIFKNPFAKALNKMWGMRDLSKMLYEVHTLWLEHREALEAECTDEEFMALFEQHPQFDDYDDMFIENEERWTDEIAHYVDRNIEKFAVVE</sequence>
<organism evidence="2 3">
    <name type="scientific">Prevotella communis</name>
    <dbReference type="NCBI Taxonomy" id="2913614"/>
    <lineage>
        <taxon>Bacteria</taxon>
        <taxon>Pseudomonadati</taxon>
        <taxon>Bacteroidota</taxon>
        <taxon>Bacteroidia</taxon>
        <taxon>Bacteroidales</taxon>
        <taxon>Prevotellaceae</taxon>
        <taxon>Prevotella</taxon>
    </lineage>
</organism>
<evidence type="ECO:0000259" key="1">
    <source>
        <dbReference type="Pfam" id="PF14300"/>
    </source>
</evidence>
<dbReference type="EMBL" id="FNCQ01000012">
    <property type="protein sequence ID" value="SDG90177.1"/>
    <property type="molecule type" value="Genomic_DNA"/>
</dbReference>
<dbReference type="STRING" id="645274.SAMN04487901_11233"/>
<feature type="domain" description="DNA mimic protein DMP19 C-terminal" evidence="1">
    <location>
        <begin position="48"/>
        <end position="163"/>
    </location>
</feature>
<dbReference type="Proteomes" id="UP000198779">
    <property type="component" value="Unassembled WGS sequence"/>
</dbReference>
<dbReference type="AlphaFoldDB" id="A0A1G7Y1A1"/>